<evidence type="ECO:0000259" key="12">
    <source>
        <dbReference type="Pfam" id="PF26253"/>
    </source>
</evidence>
<protein>
    <recommendedName>
        <fullName evidence="8">RNA-dependent RNA polymerase</fullName>
        <ecNumber evidence="8">2.7.7.48</ecNumber>
    </recommendedName>
</protein>
<feature type="region of interest" description="Disordered" evidence="9">
    <location>
        <begin position="572"/>
        <end position="600"/>
    </location>
</feature>
<evidence type="ECO:0000313" key="14">
    <source>
        <dbReference type="Proteomes" id="UP001432027"/>
    </source>
</evidence>
<dbReference type="AlphaFoldDB" id="A0AAV5SWG7"/>
<keyword evidence="6" id="KW-0943">RNA-mediated gene silencing</keyword>
<dbReference type="PANTHER" id="PTHR23079">
    <property type="entry name" value="RNA-DEPENDENT RNA POLYMERASE"/>
    <property type="match status" value="1"/>
</dbReference>
<proteinExistence type="inferred from homology"/>
<dbReference type="GO" id="GO:0003723">
    <property type="term" value="F:RNA binding"/>
    <property type="evidence" value="ECO:0007669"/>
    <property type="project" value="UniProtKB-KW"/>
</dbReference>
<keyword evidence="14" id="KW-1185">Reference proteome</keyword>
<dbReference type="GO" id="GO:0003968">
    <property type="term" value="F:RNA-directed RNA polymerase activity"/>
    <property type="evidence" value="ECO:0007669"/>
    <property type="project" value="UniProtKB-KW"/>
</dbReference>
<feature type="domain" description="DUF7752" evidence="11">
    <location>
        <begin position="883"/>
        <end position="976"/>
    </location>
</feature>
<feature type="non-terminal residue" evidence="13">
    <location>
        <position position="1039"/>
    </location>
</feature>
<dbReference type="EC" id="2.7.7.48" evidence="8"/>
<evidence type="ECO:0000313" key="13">
    <source>
        <dbReference type="EMBL" id="GMS85709.1"/>
    </source>
</evidence>
<sequence>MKFVKTPTRILFVGYETIMANRVLKQNMINGAEIIRVSFRDDNGDVLREMSCGGRIMKETMRDVLLHRGISFAGRKYVWLGNSNSQLRDHGCYMVHETRDKTARGIRKGLGNFHELTSIPKWLARLGQCFTQARASENALAVNEVGVTHDFMGGMTDKEKPYCFSDGVGSLVSSLAAKLSNEHSLPRIASAFQIRHKGQKGMLTVDPVMDDKNALLEMMGKNEEKKMILVRPSMDKFEVDDTGRGAQAKNDLEIVKYSMASPLFLNKPLLNILSQVSEDQSPECHSRMMNRIEELLNIQLRNIFQSLYIERRARETIKELTFPFAMEVFSDACPLQLTSEPFFRSLLTANAKFVLHKQLTKMQIRIPSDYGRSMFGVVDTTGVLQYGQIFCQYSTSTSKHMSKNRSKRRDGADGAFILTGPVMMTKNPCVEMGDVRRFEAIDVPGLRHLFDVVVFPMHGPRPHPDEMAGSDLDGDDYSLIWDERMLFDYNEEASLFPSGEDVQKWPIAKGPDGEYDVAKCEERLAEFYVEAVTQEQVGVMCSAHLATSDFYGLKNKASRSLARKIPQSLDFQKSGIQPEPLTTTATDDSDDFDTEIPPEKATRRPDYMEKMRDVSYQSRGIMGKLYREIKRYQVAIDSGEDQIDKIVKDEAFNIAGWQTYERSVKREMDTFVHGIRALMEYYGIASEGEIMSGQIIKMKNRISDKESDDMNLYNTNQVIEEKVKREITTARETFFNTIINWKRELHQVEDKRRDVDKDSILCHVFRHSQTNIEDATKLRLKAAAAYNVCYDAANQQLQNGEHSTIILSFPWIFYDVLADIKLRPDPRIVRVLPDEENKEQSNEPLAMELSKFIDDYCEKEWNVDGFAEFKRQFEPGSMIDQSMEQNEGLARASFVLVRWAKYIGGMQECRRFNEEHLVALFILFGLGEVHVRGTKRRFIQRPTGEVREHLKKGEHLLLFIDYLSSREFRTSTHVSFADIMPGVLMRGEWKTFGELCIPAYLSLVTTHQLSLPMNEENEIEAIRSAFILKEYEPRKMELP</sequence>
<evidence type="ECO:0000259" key="10">
    <source>
        <dbReference type="Pfam" id="PF05183"/>
    </source>
</evidence>
<evidence type="ECO:0000256" key="8">
    <source>
        <dbReference type="RuleBase" id="RU363098"/>
    </source>
</evidence>
<dbReference type="GO" id="GO:0030422">
    <property type="term" value="P:siRNA processing"/>
    <property type="evidence" value="ECO:0007669"/>
    <property type="project" value="TreeGrafter"/>
</dbReference>
<evidence type="ECO:0000256" key="7">
    <source>
        <dbReference type="ARBA" id="ARBA00048744"/>
    </source>
</evidence>
<dbReference type="PANTHER" id="PTHR23079:SF57">
    <property type="entry name" value="RNA-DIRECTED RNA POLYMERASE"/>
    <property type="match status" value="1"/>
</dbReference>
<evidence type="ECO:0000256" key="9">
    <source>
        <dbReference type="SAM" id="MobiDB-lite"/>
    </source>
</evidence>
<accession>A0AAV5SWG7</accession>
<evidence type="ECO:0000256" key="6">
    <source>
        <dbReference type="ARBA" id="ARBA00023158"/>
    </source>
</evidence>
<evidence type="ECO:0000259" key="11">
    <source>
        <dbReference type="Pfam" id="PF24934"/>
    </source>
</evidence>
<dbReference type="Proteomes" id="UP001432027">
    <property type="component" value="Unassembled WGS sequence"/>
</dbReference>
<keyword evidence="3 8" id="KW-0808">Transferase</keyword>
<feature type="domain" description="RDRP core" evidence="10">
    <location>
        <begin position="6"/>
        <end position="629"/>
    </location>
</feature>
<keyword evidence="2 8" id="KW-0696">RNA-directed RNA polymerase</keyword>
<comment type="caution">
    <text evidence="13">The sequence shown here is derived from an EMBL/GenBank/DDBJ whole genome shotgun (WGS) entry which is preliminary data.</text>
</comment>
<name>A0AAV5SWG7_9BILA</name>
<dbReference type="InterPro" id="IPR056654">
    <property type="entry name" value="DUF7752"/>
</dbReference>
<dbReference type="GO" id="GO:0031380">
    <property type="term" value="C:nuclear RNA-directed RNA polymerase complex"/>
    <property type="evidence" value="ECO:0007669"/>
    <property type="project" value="TreeGrafter"/>
</dbReference>
<feature type="domain" description="RDRP C-terminal head" evidence="12">
    <location>
        <begin position="654"/>
        <end position="824"/>
    </location>
</feature>
<dbReference type="EMBL" id="BTSX01000002">
    <property type="protein sequence ID" value="GMS85709.1"/>
    <property type="molecule type" value="Genomic_DNA"/>
</dbReference>
<dbReference type="InterPro" id="IPR058752">
    <property type="entry name" value="RDRP_C_head"/>
</dbReference>
<reference evidence="13" key="1">
    <citation type="submission" date="2023-10" db="EMBL/GenBank/DDBJ databases">
        <title>Genome assembly of Pristionchus species.</title>
        <authorList>
            <person name="Yoshida K."/>
            <person name="Sommer R.J."/>
        </authorList>
    </citation>
    <scope>NUCLEOTIDE SEQUENCE</scope>
    <source>
        <strain evidence="13">RS0144</strain>
    </source>
</reference>
<dbReference type="Pfam" id="PF05183">
    <property type="entry name" value="RdRP"/>
    <property type="match status" value="1"/>
</dbReference>
<organism evidence="13 14">
    <name type="scientific">Pristionchus entomophagus</name>
    <dbReference type="NCBI Taxonomy" id="358040"/>
    <lineage>
        <taxon>Eukaryota</taxon>
        <taxon>Metazoa</taxon>
        <taxon>Ecdysozoa</taxon>
        <taxon>Nematoda</taxon>
        <taxon>Chromadorea</taxon>
        <taxon>Rhabditida</taxon>
        <taxon>Rhabditina</taxon>
        <taxon>Diplogasteromorpha</taxon>
        <taxon>Diplogasteroidea</taxon>
        <taxon>Neodiplogasteridae</taxon>
        <taxon>Pristionchus</taxon>
    </lineage>
</organism>
<evidence type="ECO:0000256" key="5">
    <source>
        <dbReference type="ARBA" id="ARBA00022884"/>
    </source>
</evidence>
<keyword evidence="4 8" id="KW-0548">Nucleotidyltransferase</keyword>
<dbReference type="Pfam" id="PF26253">
    <property type="entry name" value="RdRP_head"/>
    <property type="match status" value="1"/>
</dbReference>
<gene>
    <name evidence="13" type="ORF">PENTCL1PPCAC_7884</name>
</gene>
<keyword evidence="5 8" id="KW-0694">RNA-binding</keyword>
<evidence type="ECO:0000256" key="4">
    <source>
        <dbReference type="ARBA" id="ARBA00022695"/>
    </source>
</evidence>
<feature type="compositionally biased region" description="Acidic residues" evidence="9">
    <location>
        <begin position="587"/>
        <end position="596"/>
    </location>
</feature>
<dbReference type="InterPro" id="IPR057596">
    <property type="entry name" value="RDRP_core"/>
</dbReference>
<evidence type="ECO:0000256" key="2">
    <source>
        <dbReference type="ARBA" id="ARBA00022484"/>
    </source>
</evidence>
<dbReference type="Pfam" id="PF24934">
    <property type="entry name" value="DUF7752"/>
    <property type="match status" value="1"/>
</dbReference>
<comment type="catalytic activity">
    <reaction evidence="7 8">
        <text>RNA(n) + a ribonucleoside 5'-triphosphate = RNA(n+1) + diphosphate</text>
        <dbReference type="Rhea" id="RHEA:21248"/>
        <dbReference type="Rhea" id="RHEA-COMP:14527"/>
        <dbReference type="Rhea" id="RHEA-COMP:17342"/>
        <dbReference type="ChEBI" id="CHEBI:33019"/>
        <dbReference type="ChEBI" id="CHEBI:61557"/>
        <dbReference type="ChEBI" id="CHEBI:140395"/>
        <dbReference type="EC" id="2.7.7.48"/>
    </reaction>
</comment>
<evidence type="ECO:0000256" key="1">
    <source>
        <dbReference type="ARBA" id="ARBA00005762"/>
    </source>
</evidence>
<evidence type="ECO:0000256" key="3">
    <source>
        <dbReference type="ARBA" id="ARBA00022679"/>
    </source>
</evidence>
<dbReference type="InterPro" id="IPR007855">
    <property type="entry name" value="RDRP"/>
</dbReference>
<comment type="similarity">
    <text evidence="1 8">Belongs to the RdRP family.</text>
</comment>